<feature type="region of interest" description="Disordered" evidence="2">
    <location>
        <begin position="223"/>
        <end position="245"/>
    </location>
</feature>
<feature type="region of interest" description="Disordered" evidence="2">
    <location>
        <begin position="21"/>
        <end position="87"/>
    </location>
</feature>
<keyword evidence="1" id="KW-0863">Zinc-finger</keyword>
<reference evidence="6 7" key="1">
    <citation type="journal article" date="2018" name="Cell">
        <title>The Chara Genome: Secondary Complexity and Implications for Plant Terrestrialization.</title>
        <authorList>
            <person name="Nishiyama T."/>
            <person name="Sakayama H."/>
            <person name="Vries J.D."/>
            <person name="Buschmann H."/>
            <person name="Saint-Marcoux D."/>
            <person name="Ullrich K.K."/>
            <person name="Haas F.B."/>
            <person name="Vanderstraeten L."/>
            <person name="Becker D."/>
            <person name="Lang D."/>
            <person name="Vosolsobe S."/>
            <person name="Rombauts S."/>
            <person name="Wilhelmsson P.K.I."/>
            <person name="Janitza P."/>
            <person name="Kern R."/>
            <person name="Heyl A."/>
            <person name="Rumpler F."/>
            <person name="Villalobos L.I.A.C."/>
            <person name="Clay J.M."/>
            <person name="Skokan R."/>
            <person name="Toyoda A."/>
            <person name="Suzuki Y."/>
            <person name="Kagoshima H."/>
            <person name="Schijlen E."/>
            <person name="Tajeshwar N."/>
            <person name="Catarino B."/>
            <person name="Hetherington A.J."/>
            <person name="Saltykova A."/>
            <person name="Bonnot C."/>
            <person name="Breuninger H."/>
            <person name="Symeonidi A."/>
            <person name="Radhakrishnan G.V."/>
            <person name="Van Nieuwerburgh F."/>
            <person name="Deforce D."/>
            <person name="Chang C."/>
            <person name="Karol K.G."/>
            <person name="Hedrich R."/>
            <person name="Ulvskov P."/>
            <person name="Glockner G."/>
            <person name="Delwiche C.F."/>
            <person name="Petrasek J."/>
            <person name="Van de Peer Y."/>
            <person name="Friml J."/>
            <person name="Beilby M."/>
            <person name="Dolan L."/>
            <person name="Kohara Y."/>
            <person name="Sugano S."/>
            <person name="Fujiyama A."/>
            <person name="Delaux P.-M."/>
            <person name="Quint M."/>
            <person name="TheiBen G."/>
            <person name="Hagemann M."/>
            <person name="Harholt J."/>
            <person name="Dunand C."/>
            <person name="Zachgo S."/>
            <person name="Langdale J."/>
            <person name="Maumus F."/>
            <person name="Straeten D.V.D."/>
            <person name="Gould S.B."/>
            <person name="Rensing S.A."/>
        </authorList>
    </citation>
    <scope>NUCLEOTIDE SEQUENCE [LARGE SCALE GENOMIC DNA]</scope>
    <source>
        <strain evidence="6 7">S276</strain>
    </source>
</reference>
<evidence type="ECO:0008006" key="8">
    <source>
        <dbReference type="Google" id="ProtNLM"/>
    </source>
</evidence>
<dbReference type="InterPro" id="IPR035901">
    <property type="entry name" value="GIY-YIG_endonuc_sf"/>
</dbReference>
<evidence type="ECO:0000313" key="6">
    <source>
        <dbReference type="EMBL" id="GBG82231.1"/>
    </source>
</evidence>
<dbReference type="InterPro" id="IPR011112">
    <property type="entry name" value="Rho-like_N"/>
</dbReference>
<feature type="domain" description="GIY-YIG" evidence="4">
    <location>
        <begin position="452"/>
        <end position="549"/>
    </location>
</feature>
<dbReference type="Gramene" id="GBG82231">
    <property type="protein sequence ID" value="GBG82231"/>
    <property type="gene ID" value="CBR_g34515"/>
</dbReference>
<evidence type="ECO:0000259" key="5">
    <source>
        <dbReference type="PROSITE" id="PS50878"/>
    </source>
</evidence>
<keyword evidence="7" id="KW-1185">Reference proteome</keyword>
<dbReference type="SMART" id="SM00343">
    <property type="entry name" value="ZnF_C2HC"/>
    <property type="match status" value="1"/>
</dbReference>
<dbReference type="InterPro" id="IPR001878">
    <property type="entry name" value="Znf_CCHC"/>
</dbReference>
<organism evidence="6 7">
    <name type="scientific">Chara braunii</name>
    <name type="common">Braun's stonewort</name>
    <dbReference type="NCBI Taxonomy" id="69332"/>
    <lineage>
        <taxon>Eukaryota</taxon>
        <taxon>Viridiplantae</taxon>
        <taxon>Streptophyta</taxon>
        <taxon>Charophyceae</taxon>
        <taxon>Charales</taxon>
        <taxon>Characeae</taxon>
        <taxon>Chara</taxon>
    </lineage>
</organism>
<feature type="region of interest" description="Disordered" evidence="2">
    <location>
        <begin position="542"/>
        <end position="567"/>
    </location>
</feature>
<proteinExistence type="predicted"/>
<dbReference type="PROSITE" id="PS50878">
    <property type="entry name" value="RT_POL"/>
    <property type="match status" value="1"/>
</dbReference>
<comment type="caution">
    <text evidence="6">The sequence shown here is derived from an EMBL/GenBank/DDBJ whole genome shotgun (WGS) entry which is preliminary data.</text>
</comment>
<evidence type="ECO:0000313" key="7">
    <source>
        <dbReference type="Proteomes" id="UP000265515"/>
    </source>
</evidence>
<dbReference type="InterPro" id="IPR000477">
    <property type="entry name" value="RT_dom"/>
</dbReference>
<keyword evidence="1" id="KW-0479">Metal-binding</keyword>
<protein>
    <recommendedName>
        <fullName evidence="8">CCHC-type domain-containing protein</fullName>
    </recommendedName>
</protein>
<dbReference type="Pfam" id="PF00098">
    <property type="entry name" value="zf-CCHC"/>
    <property type="match status" value="1"/>
</dbReference>
<dbReference type="Proteomes" id="UP000265515">
    <property type="component" value="Unassembled WGS sequence"/>
</dbReference>
<dbReference type="GO" id="GO:0003676">
    <property type="term" value="F:nucleic acid binding"/>
    <property type="evidence" value="ECO:0007669"/>
    <property type="project" value="InterPro"/>
</dbReference>
<dbReference type="GO" id="GO:0006353">
    <property type="term" value="P:DNA-templated transcription termination"/>
    <property type="evidence" value="ECO:0007669"/>
    <property type="project" value="InterPro"/>
</dbReference>
<dbReference type="SMART" id="SM00959">
    <property type="entry name" value="Rho_N"/>
    <property type="match status" value="1"/>
</dbReference>
<name>A0A388LJ04_CHABU</name>
<feature type="domain" description="Reverse transcriptase" evidence="5">
    <location>
        <begin position="949"/>
        <end position="1213"/>
    </location>
</feature>
<evidence type="ECO:0000256" key="1">
    <source>
        <dbReference type="PROSITE-ProRule" id="PRU00047"/>
    </source>
</evidence>
<dbReference type="InterPro" id="IPR036875">
    <property type="entry name" value="Znf_CCHC_sf"/>
</dbReference>
<dbReference type="PANTHER" id="PTHR21301">
    <property type="entry name" value="REVERSE TRANSCRIPTASE"/>
    <property type="match status" value="1"/>
</dbReference>
<feature type="compositionally biased region" description="Low complexity" evidence="2">
    <location>
        <begin position="35"/>
        <end position="45"/>
    </location>
</feature>
<dbReference type="PROSITE" id="PS50164">
    <property type="entry name" value="GIY_YIG"/>
    <property type="match status" value="1"/>
</dbReference>
<evidence type="ECO:0000259" key="4">
    <source>
        <dbReference type="PROSITE" id="PS50164"/>
    </source>
</evidence>
<feature type="domain" description="CCHC-type" evidence="3">
    <location>
        <begin position="8"/>
        <end position="22"/>
    </location>
</feature>
<dbReference type="SUPFAM" id="SSF57756">
    <property type="entry name" value="Retrovirus zinc finger-like domains"/>
    <property type="match status" value="1"/>
</dbReference>
<dbReference type="EMBL" id="BFEA01000400">
    <property type="protein sequence ID" value="GBG82231.1"/>
    <property type="molecule type" value="Genomic_DNA"/>
</dbReference>
<dbReference type="InterPro" id="IPR000305">
    <property type="entry name" value="GIY-YIG_endonuc"/>
</dbReference>
<feature type="compositionally biased region" description="Basic residues" evidence="2">
    <location>
        <begin position="542"/>
        <end position="563"/>
    </location>
</feature>
<gene>
    <name evidence="6" type="ORF">CBR_g34515</name>
</gene>
<evidence type="ECO:0000256" key="2">
    <source>
        <dbReference type="SAM" id="MobiDB-lite"/>
    </source>
</evidence>
<accession>A0A388LJ04</accession>
<keyword evidence="1" id="KW-0862">Zinc</keyword>
<dbReference type="PROSITE" id="PS50158">
    <property type="entry name" value="ZF_CCHC"/>
    <property type="match status" value="1"/>
</dbReference>
<dbReference type="Gene3D" id="3.40.1440.10">
    <property type="entry name" value="GIY-YIG endonuclease"/>
    <property type="match status" value="1"/>
</dbReference>
<dbReference type="PANTHER" id="PTHR21301:SF10">
    <property type="entry name" value="REVERSE TRANSCRIPTASE DOMAIN-CONTAINING PROTEIN"/>
    <property type="match status" value="1"/>
</dbReference>
<feature type="compositionally biased region" description="Low complexity" evidence="2">
    <location>
        <begin position="69"/>
        <end position="87"/>
    </location>
</feature>
<dbReference type="GO" id="GO:0008270">
    <property type="term" value="F:zinc ion binding"/>
    <property type="evidence" value="ECO:0007669"/>
    <property type="project" value="UniProtKB-KW"/>
</dbReference>
<feature type="region of interest" description="Disordered" evidence="2">
    <location>
        <begin position="114"/>
        <end position="152"/>
    </location>
</feature>
<dbReference type="Gene3D" id="4.10.60.10">
    <property type="entry name" value="Zinc finger, CCHC-type"/>
    <property type="match status" value="1"/>
</dbReference>
<evidence type="ECO:0000259" key="3">
    <source>
        <dbReference type="PROSITE" id="PS50158"/>
    </source>
</evidence>
<sequence length="1347" mass="155551">MADSEIPKCYNCGEPGHLSRGCIKPWRPRDTNEQSAASTSASNANHQIVPVSGPGAIQAVERNDRDSNYRYGNGSGNYYNNNHSNNSSLTSNKDIADAVLMMREFCATFLQEKREEKERRKEEEEKRKREDEMRLLTEERESHEKAKQQRAEEREARLAMLIESKIPSKDQGYQVIIEQLADQNRVFREAVEAMKADTMKNPIIVKDIRRDVLLLREAELKRAKRKRGKEQVREEEEPAEKKTNGTLDREARLAQELLNMEMRHREEMKTMREEIERLKAAQAKALVEQTPSTSKARTYTPLSGLRTVRPEELFARSAPVGRTSTNQEKEPLGFDRLVPGKKAVVAEPGPDGQKKYIEETKRLLKTKNMPFLMKMAKDQKVKTKSNRKDDLIDALAEARAEIAYGKRRDDPPVRISEQINPDGREGRVPGLEKFMKSVTGWDKHEDAWFAEPEACVYALVSPRFRATYIGQTSRTLEERWEEHKRMAETKEEGRQHKLYRWLRKKGWREYVAIPLVNGAKNELLELEGFYIGNFCPVLNAKGRRTRHKKNRPGRRQRRAKNRQRTASDGVAPVLIESEGYKGYSIRRLLAVSGSNTIVRVGQGTRWCEDWSVVKRCYGMTEIRWRGEMTLLRRVRLREVIGSSFEVTRIVLTKNNHNHQLLIALLRIPLYRRTLYTVGFTMDRLVRLYYAVREFRQRRDRAILRGVISRAVRAKYGVSIRKRLIVRVRFEEGLSRYEVTRCCKKRVRETYESQEIAEFVCRRMKVVWTRDKTIGQLVCNHRRYARMELGEAECGCDRMEWPKDEEGHVCFRFSEVEKMDIDLKNSRNVPRPDYGNRRGLVRQVNRELSTFFGLQEVRLFSTKELEHCYKQLTGQRRGISMCEVQGIKEQTRGLVLMPMDHNMGDTMACCPIRYQEAMRTMFLENQAFVKHQEEEGVILHECKKLYVSGGYTRIAKWDNNGALGQAYVTPKHKDISRWRPICPSYGRALNVMLWSLPKLSNLNLKSTQQLVDCVMAINKNMGRTKRRGLIAASFDIKDMFSKLPHEAIIEAVEWLVERYEERGLSRVRVKTKGKGATFGKAGGKVGWVTMSFSIILKFVRYDLANTFLKAATKILQQREGIPMGKSSSAALACVLCAHCEYSFLNALGADRKLVHGCRLIDDVSVFISFQIDESESLAKAMQVMKEFEKCYDERLTLKRTDEAAGTWPFLGCKIRVSMYPPLVSCTATTANGPTLLKGGNIVFQGLQDFTSYSSMQAKKAVITGYLHRVWNHTLIKEQAGPTLLALKIEFRKRGFPGQFFDSRLAYFSQAKDGAWDDWAELLRDETDQNAEQRFLNWEWTHVPGPGVR</sequence>